<organism evidence="10 11">
    <name type="scientific">Apatococcus lobatus</name>
    <dbReference type="NCBI Taxonomy" id="904363"/>
    <lineage>
        <taxon>Eukaryota</taxon>
        <taxon>Viridiplantae</taxon>
        <taxon>Chlorophyta</taxon>
        <taxon>core chlorophytes</taxon>
        <taxon>Trebouxiophyceae</taxon>
        <taxon>Chlorellales</taxon>
        <taxon>Chlorellaceae</taxon>
        <taxon>Apatococcus</taxon>
    </lineage>
</organism>
<dbReference type="PANTHER" id="PTHR11059:SF0">
    <property type="entry name" value="DNA REPAIR PROTEIN RECN"/>
    <property type="match status" value="1"/>
</dbReference>
<accession>A0AAW1PXR6</accession>
<evidence type="ECO:0000256" key="6">
    <source>
        <dbReference type="ARBA" id="ARBA00022840"/>
    </source>
</evidence>
<dbReference type="PANTHER" id="PTHR11059">
    <property type="entry name" value="DNA REPAIR PROTEIN RECN"/>
    <property type="match status" value="1"/>
</dbReference>
<name>A0AAW1PXR6_9CHLO</name>
<dbReference type="GO" id="GO:0006310">
    <property type="term" value="P:DNA recombination"/>
    <property type="evidence" value="ECO:0007669"/>
    <property type="project" value="InterPro"/>
</dbReference>
<keyword evidence="7" id="KW-0234">DNA repair</keyword>
<keyword evidence="5" id="KW-0227">DNA damage</keyword>
<dbReference type="InterPro" id="IPR003395">
    <property type="entry name" value="RecF/RecN/SMC_N"/>
</dbReference>
<comment type="similarity">
    <text evidence="2">Belongs to the RecN family.</text>
</comment>
<reference evidence="10 11" key="1">
    <citation type="journal article" date="2024" name="Nat. Commun.">
        <title>Phylogenomics reveals the evolutionary origins of lichenization in chlorophyte algae.</title>
        <authorList>
            <person name="Puginier C."/>
            <person name="Libourel C."/>
            <person name="Otte J."/>
            <person name="Skaloud P."/>
            <person name="Haon M."/>
            <person name="Grisel S."/>
            <person name="Petersen M."/>
            <person name="Berrin J.G."/>
            <person name="Delaux P.M."/>
            <person name="Dal Grande F."/>
            <person name="Keller J."/>
        </authorList>
    </citation>
    <scope>NUCLEOTIDE SEQUENCE [LARGE SCALE GENOMIC DNA]</scope>
    <source>
        <strain evidence="10 11">SAG 2145</strain>
    </source>
</reference>
<keyword evidence="6" id="KW-0067">ATP-binding</keyword>
<gene>
    <name evidence="10" type="ORF">WJX74_010352</name>
</gene>
<evidence type="ECO:0000256" key="2">
    <source>
        <dbReference type="ARBA" id="ARBA00009441"/>
    </source>
</evidence>
<evidence type="ECO:0000256" key="5">
    <source>
        <dbReference type="ARBA" id="ARBA00022763"/>
    </source>
</evidence>
<sequence length="631" mass="67924">MAAAFRSAPVTSHATYLSEIRIRNFALILEQQVHLTPGLNVITGESGSGKSVVIAALSQALGAPADDDLIRPPSETATAQAVFCLSAAGVATAKMSLKRMEVSDRAIPNAAGQLILSREISRSLGDRGPKRSRCSINGVTVPLRCLRELAAELVDMNGQHAAQSLREAAMQLRLLDRVAGCRCQAAHVAQCWERYQQLRQQMADIASVGGPEQRLSLSTLIASVEQSAVEPGEERQLRGKLRQLEARQDAAEQCQLASMLLGSNSGAVGAGLQNAEQTLRLILSQEMAHANSITQMQSSSVADTDEGDGADMIGSALEGLQEARRLVTSADRQVKQYARQFGLQEDQKAALGSRLRMIERLFKQNGLRTSEDLLEAATQAQDALQRWDDLEGRQDEIQGEMERTEAEMLAAALQLSRQRKAAVQSLKASVESCLADLAMPGSCFDIDLRWQLAHEGDGHYVNSNDAKLLNMQSGTYKLGPHGLDHATLQLAAGPSEPLRPLSMVASGGESSRIMLALKAAPIHILEATHDERPQPASDASQDIPIMVLDEMDSGVGARLGGVMGRLLQRMAATSLSQLLCITHLPQVAACASSHICVSKRPGADGRIQTVMHSLITQEMRNEEMSAMMGLQ</sequence>
<keyword evidence="11" id="KW-1185">Reference proteome</keyword>
<comment type="function">
    <text evidence="1">May be involved in recombinational repair of damaged DNA.</text>
</comment>
<dbReference type="GO" id="GO:0006281">
    <property type="term" value="P:DNA repair"/>
    <property type="evidence" value="ECO:0007669"/>
    <property type="project" value="UniProtKB-KW"/>
</dbReference>
<comment type="caution">
    <text evidence="10">The sequence shown here is derived from an EMBL/GenBank/DDBJ whole genome shotgun (WGS) entry which is preliminary data.</text>
</comment>
<proteinExistence type="inferred from homology"/>
<protein>
    <recommendedName>
        <fullName evidence="3">DNA repair protein RecN</fullName>
    </recommendedName>
    <alternativeName>
        <fullName evidence="8">Recombination protein N</fullName>
    </alternativeName>
</protein>
<evidence type="ECO:0000256" key="7">
    <source>
        <dbReference type="ARBA" id="ARBA00023204"/>
    </source>
</evidence>
<dbReference type="InterPro" id="IPR027417">
    <property type="entry name" value="P-loop_NTPase"/>
</dbReference>
<dbReference type="AlphaFoldDB" id="A0AAW1PXR6"/>
<dbReference type="Proteomes" id="UP001438707">
    <property type="component" value="Unassembled WGS sequence"/>
</dbReference>
<dbReference type="GO" id="GO:0051276">
    <property type="term" value="P:chromosome organization"/>
    <property type="evidence" value="ECO:0007669"/>
    <property type="project" value="UniProtKB-ARBA"/>
</dbReference>
<dbReference type="GO" id="GO:0005524">
    <property type="term" value="F:ATP binding"/>
    <property type="evidence" value="ECO:0007669"/>
    <property type="project" value="UniProtKB-KW"/>
</dbReference>
<evidence type="ECO:0000256" key="4">
    <source>
        <dbReference type="ARBA" id="ARBA00022741"/>
    </source>
</evidence>
<dbReference type="Gene3D" id="3.40.50.300">
    <property type="entry name" value="P-loop containing nucleotide triphosphate hydrolases"/>
    <property type="match status" value="2"/>
</dbReference>
<evidence type="ECO:0000313" key="10">
    <source>
        <dbReference type="EMBL" id="KAK9818486.1"/>
    </source>
</evidence>
<dbReference type="InterPro" id="IPR004604">
    <property type="entry name" value="DNA_recomb/repair_RecN"/>
</dbReference>
<dbReference type="SUPFAM" id="SSF52540">
    <property type="entry name" value="P-loop containing nucleoside triphosphate hydrolases"/>
    <property type="match status" value="1"/>
</dbReference>
<dbReference type="EMBL" id="JALJOS010000062">
    <property type="protein sequence ID" value="KAK9818486.1"/>
    <property type="molecule type" value="Genomic_DNA"/>
</dbReference>
<dbReference type="Pfam" id="PF02463">
    <property type="entry name" value="SMC_N"/>
    <property type="match status" value="1"/>
</dbReference>
<evidence type="ECO:0000256" key="3">
    <source>
        <dbReference type="ARBA" id="ARBA00021315"/>
    </source>
</evidence>
<evidence type="ECO:0000256" key="8">
    <source>
        <dbReference type="ARBA" id="ARBA00033408"/>
    </source>
</evidence>
<evidence type="ECO:0000259" key="9">
    <source>
        <dbReference type="Pfam" id="PF02463"/>
    </source>
</evidence>
<feature type="domain" description="RecF/RecN/SMC N-terminal" evidence="9">
    <location>
        <begin position="16"/>
        <end position="599"/>
    </location>
</feature>
<evidence type="ECO:0000256" key="1">
    <source>
        <dbReference type="ARBA" id="ARBA00003618"/>
    </source>
</evidence>
<evidence type="ECO:0000313" key="11">
    <source>
        <dbReference type="Proteomes" id="UP001438707"/>
    </source>
</evidence>
<keyword evidence="4" id="KW-0547">Nucleotide-binding</keyword>